<feature type="region of interest" description="Disordered" evidence="12">
    <location>
        <begin position="820"/>
        <end position="855"/>
    </location>
</feature>
<dbReference type="GO" id="GO:0005737">
    <property type="term" value="C:cytoplasm"/>
    <property type="evidence" value="ECO:0007669"/>
    <property type="project" value="UniProtKB-SubCell"/>
</dbReference>
<evidence type="ECO:0000256" key="6">
    <source>
        <dbReference type="ARBA" id="ARBA00023125"/>
    </source>
</evidence>
<evidence type="ECO:0000256" key="5">
    <source>
        <dbReference type="ARBA" id="ARBA00023029"/>
    </source>
</evidence>
<comment type="caution">
    <text evidence="14">The sequence shown here is derived from an EMBL/GenBank/DDBJ whole genome shotgun (WGS) entry which is preliminary data.</text>
</comment>
<keyword evidence="7 9" id="KW-0413">Isomerase</keyword>
<dbReference type="Pfam" id="PF03989">
    <property type="entry name" value="DNA_gyraseA_C"/>
    <property type="match status" value="6"/>
</dbReference>
<dbReference type="FunFam" id="3.90.199.10:FF:000001">
    <property type="entry name" value="DNA gyrase subunit A"/>
    <property type="match status" value="1"/>
</dbReference>
<evidence type="ECO:0000256" key="8">
    <source>
        <dbReference type="ARBA" id="ARBA00063644"/>
    </source>
</evidence>
<comment type="miscellaneous">
    <text evidence="9">Few gyrases are as efficient as E.coli at forming negative supercoils. Not all organisms have 2 type II topoisomerases; in organisms with a single type II topoisomerase this enzyme also has to decatenate newly replicated chromosomes.</text>
</comment>
<dbReference type="InterPro" id="IPR035516">
    <property type="entry name" value="Gyrase/topoIV_suA_C"/>
</dbReference>
<feature type="compositionally biased region" description="Low complexity" evidence="12">
    <location>
        <begin position="828"/>
        <end position="845"/>
    </location>
</feature>
<dbReference type="GO" id="GO:0005524">
    <property type="term" value="F:ATP binding"/>
    <property type="evidence" value="ECO:0007669"/>
    <property type="project" value="UniProtKB-UniRule"/>
</dbReference>
<dbReference type="SUPFAM" id="SSF101904">
    <property type="entry name" value="GyrA/ParC C-terminal domain-like"/>
    <property type="match status" value="1"/>
</dbReference>
<evidence type="ECO:0000256" key="2">
    <source>
        <dbReference type="ARBA" id="ARBA00008263"/>
    </source>
</evidence>
<name>A0A9D1NCQ6_9FIRM</name>
<comment type="subunit">
    <text evidence="8">Heterotetramer composed of ParC and ParE.</text>
</comment>
<dbReference type="GO" id="GO:0006261">
    <property type="term" value="P:DNA-templated DNA replication"/>
    <property type="evidence" value="ECO:0007669"/>
    <property type="project" value="UniProtKB-UniRule"/>
</dbReference>
<dbReference type="FunFam" id="2.120.10.90:FF:000005">
    <property type="entry name" value="DNA topoisomerase 4 subunit A"/>
    <property type="match status" value="1"/>
</dbReference>
<evidence type="ECO:0000256" key="12">
    <source>
        <dbReference type="SAM" id="MobiDB-lite"/>
    </source>
</evidence>
<comment type="catalytic activity">
    <reaction evidence="1 9 10">
        <text>ATP-dependent breakage, passage and rejoining of double-stranded DNA.</text>
        <dbReference type="EC" id="5.6.2.2"/>
    </reaction>
</comment>
<accession>A0A9D1NCQ6</accession>
<dbReference type="InterPro" id="IPR002205">
    <property type="entry name" value="Topo_IIA_dom_A"/>
</dbReference>
<dbReference type="NCBIfam" id="NF004043">
    <property type="entry name" value="PRK05560.1"/>
    <property type="match status" value="1"/>
</dbReference>
<evidence type="ECO:0000256" key="7">
    <source>
        <dbReference type="ARBA" id="ARBA00023235"/>
    </source>
</evidence>
<dbReference type="InterPro" id="IPR013757">
    <property type="entry name" value="Topo_IIA_A_a_sf"/>
</dbReference>
<dbReference type="CDD" id="cd00187">
    <property type="entry name" value="TOP4c"/>
    <property type="match status" value="1"/>
</dbReference>
<dbReference type="InterPro" id="IPR005743">
    <property type="entry name" value="GyrA"/>
</dbReference>
<gene>
    <name evidence="9 14" type="primary">gyrA</name>
    <name evidence="14" type="ORF">IAB14_06300</name>
</gene>
<keyword evidence="3 9" id="KW-0547">Nucleotide-binding</keyword>
<evidence type="ECO:0000256" key="1">
    <source>
        <dbReference type="ARBA" id="ARBA00000185"/>
    </source>
</evidence>
<dbReference type="FunFam" id="1.10.268.10:FF:000001">
    <property type="entry name" value="DNA gyrase subunit A"/>
    <property type="match status" value="1"/>
</dbReference>
<feature type="active site" description="O-(5'-phospho-DNA)-tyrosine intermediate" evidence="9 10">
    <location>
        <position position="135"/>
    </location>
</feature>
<dbReference type="Proteomes" id="UP000886891">
    <property type="component" value="Unassembled WGS sequence"/>
</dbReference>
<sequence length="855" mass="94841">MDNKKGLDIKNIKEILAKTKIIDVNVKDELSKSFISYAMAVNVSRAIPDVRDGLKPVHRRILYAMSELGNTYDKPHKKCARIVGEVLGKYHPHGDFAVYDALVRLAQDFSIRCTLIDGHGNFGSVDGDPPAAQRYTEARLSKIAGEMLKDLDKDTVDFYPNFDDTLMQPTVLPAKYPNLLVNGSEGIAVGMATSIPPHNLGEVIDGTIALLDNPDITVDELIEYIPSPDYPTGGLVLGRAAVKQAYRTGKGGVVIRARCEIEEENNRHRIIVTEIPYQVNKANLIKNIADQVKDKKLEGISNIKEESDRFGMRIVIELKRDANPQVVLNTLYKQTDLQVKTGITFLALLDGVPKILNLKEILEAYVNHQIEVVTRRTRYNLNKALEKEHILRGLVIALASIDEVIEIIKKSKERGDAMTNLMEAFELSEKQAGAILDMRLARLTNLEVEKLRAELDNLVHEIADYRDILANPGRVTQIIKEELSEIRANYADARRSELSYDMSEINIADLIEREDVVVSMTYQGYVKRISVAEYKTQGRGGMGVTAHKTKDEDFVTKMFVTNTHDDLLFFTNRGKVYCIKAFEVPKATKTSKGRAVVNILPLSEGEKVTTLLSVKEYDSGYMMMATREGLIKKCDLSEFRSIRANGKIAITLGETDELIVAELTTGDNEILMASSSGKCIRFHEEDVRKTGRGSQGVRSMKLDEGEHVVDMAVVKPGCEVITITENGYGKRSDLDDYRLQSRAGKGIKAGQFTEKTGGLVNLKLVSDDEDIIIIADNGTMIRVQASMISKIGRATQGVRIMRLKNDGKVAAMALTPHEEDAEYDEIAPDATEAAAPVDAPVANDATEADPPKQEE</sequence>
<dbReference type="AlphaFoldDB" id="A0A9D1NCQ6"/>
<organism evidence="14 15">
    <name type="scientific">Candidatus Stercoripulliclostridium merdipullorum</name>
    <dbReference type="NCBI Taxonomy" id="2840952"/>
    <lineage>
        <taxon>Bacteria</taxon>
        <taxon>Bacillati</taxon>
        <taxon>Bacillota</taxon>
        <taxon>Clostridia</taxon>
        <taxon>Eubacteriales</taxon>
        <taxon>Candidatus Stercoripulliclostridium</taxon>
    </lineage>
</organism>
<feature type="domain" description="Topo IIA-type catalytic" evidence="13">
    <location>
        <begin position="47"/>
        <end position="510"/>
    </location>
</feature>
<dbReference type="Gene3D" id="2.120.10.90">
    <property type="entry name" value="DNA gyrase/topoisomerase IV, subunit A, C-terminal"/>
    <property type="match status" value="1"/>
</dbReference>
<keyword evidence="5 9" id="KW-0799">Topoisomerase</keyword>
<comment type="subunit">
    <text evidence="9">Heterotetramer, composed of two GyrA and two GyrB chains. In the heterotetramer, GyrA contains the active site tyrosine that forms a transient covalent intermediate with DNA, while GyrB binds cofactors and catalyzes ATP hydrolysis.</text>
</comment>
<reference evidence="14" key="2">
    <citation type="journal article" date="2021" name="PeerJ">
        <title>Extensive microbial diversity within the chicken gut microbiome revealed by metagenomics and culture.</title>
        <authorList>
            <person name="Gilroy R."/>
            <person name="Ravi A."/>
            <person name="Getino M."/>
            <person name="Pursley I."/>
            <person name="Horton D.L."/>
            <person name="Alikhan N.F."/>
            <person name="Baker D."/>
            <person name="Gharbi K."/>
            <person name="Hall N."/>
            <person name="Watson M."/>
            <person name="Adriaenssens E.M."/>
            <person name="Foster-Nyarko E."/>
            <person name="Jarju S."/>
            <person name="Secka A."/>
            <person name="Antonio M."/>
            <person name="Oren A."/>
            <person name="Chaudhuri R.R."/>
            <person name="La Ragione R."/>
            <person name="Hildebrand F."/>
            <person name="Pallen M.J."/>
        </authorList>
    </citation>
    <scope>NUCLEOTIDE SEQUENCE</scope>
    <source>
        <strain evidence="14">23406</strain>
    </source>
</reference>
<comment type="similarity">
    <text evidence="2 9">Belongs to the type II topoisomerase GyrA/ParC subunit family.</text>
</comment>
<keyword evidence="11" id="KW-0175">Coiled coil</keyword>
<dbReference type="Gene3D" id="3.30.1360.40">
    <property type="match status" value="1"/>
</dbReference>
<dbReference type="InterPro" id="IPR006691">
    <property type="entry name" value="GyrA/parC_rep"/>
</dbReference>
<proteinExistence type="inferred from homology"/>
<dbReference type="Pfam" id="PF00521">
    <property type="entry name" value="DNA_topoisoIV"/>
    <property type="match status" value="1"/>
</dbReference>
<dbReference type="InterPro" id="IPR050220">
    <property type="entry name" value="Type_II_DNA_Topoisomerases"/>
</dbReference>
<dbReference type="GO" id="GO:0034335">
    <property type="term" value="F:DNA negative supercoiling activity"/>
    <property type="evidence" value="ECO:0007669"/>
    <property type="project" value="UniProtKB-ARBA"/>
</dbReference>
<dbReference type="EC" id="5.6.2.2" evidence="9"/>
<dbReference type="Gene3D" id="3.90.199.10">
    <property type="entry name" value="Topoisomerase II, domain 5"/>
    <property type="match status" value="1"/>
</dbReference>
<keyword evidence="6 9" id="KW-0238">DNA-binding</keyword>
<dbReference type="NCBIfam" id="NF004044">
    <property type="entry name" value="PRK05561.1"/>
    <property type="match status" value="1"/>
</dbReference>
<dbReference type="GO" id="GO:0006265">
    <property type="term" value="P:DNA topological change"/>
    <property type="evidence" value="ECO:0007669"/>
    <property type="project" value="UniProtKB-UniRule"/>
</dbReference>
<dbReference type="InterPro" id="IPR013760">
    <property type="entry name" value="Topo_IIA-like_dom_sf"/>
</dbReference>
<dbReference type="InterPro" id="IPR013758">
    <property type="entry name" value="Topo_IIA_A/C_ab"/>
</dbReference>
<comment type="subcellular location">
    <subcellularLocation>
        <location evidence="9">Cytoplasm</location>
    </subcellularLocation>
</comment>
<dbReference type="EMBL" id="DVOH01000050">
    <property type="protein sequence ID" value="HIV00704.1"/>
    <property type="molecule type" value="Genomic_DNA"/>
</dbReference>
<protein>
    <recommendedName>
        <fullName evidence="9">DNA gyrase subunit A</fullName>
        <ecNumber evidence="9">5.6.2.2</ecNumber>
    </recommendedName>
</protein>
<dbReference type="PROSITE" id="PS52040">
    <property type="entry name" value="TOPO_IIA"/>
    <property type="match status" value="1"/>
</dbReference>
<dbReference type="NCBIfam" id="TIGR01063">
    <property type="entry name" value="gyrA"/>
    <property type="match status" value="1"/>
</dbReference>
<evidence type="ECO:0000313" key="14">
    <source>
        <dbReference type="EMBL" id="HIV00704.1"/>
    </source>
</evidence>
<dbReference type="FunFam" id="3.30.1360.40:FF:000002">
    <property type="entry name" value="DNA gyrase subunit A"/>
    <property type="match status" value="1"/>
</dbReference>
<evidence type="ECO:0000256" key="10">
    <source>
        <dbReference type="PROSITE-ProRule" id="PRU01384"/>
    </source>
</evidence>
<dbReference type="SMART" id="SM00434">
    <property type="entry name" value="TOP4c"/>
    <property type="match status" value="1"/>
</dbReference>
<evidence type="ECO:0000313" key="15">
    <source>
        <dbReference type="Proteomes" id="UP000886891"/>
    </source>
</evidence>
<comment type="function">
    <text evidence="9">A type II topoisomerase that negatively supercoils closed circular double-stranded (ds) DNA in an ATP-dependent manner to modulate DNA topology and maintain chromosomes in an underwound state. Negative supercoiling favors strand separation, and DNA replication, transcription, recombination and repair, all of which involve strand separation. Also able to catalyze the interconversion of other topological isomers of dsDNA rings, including catenanes and knotted rings. Type II topoisomerases break and join 2 DNA strands simultaneously in an ATP-dependent manner.</text>
</comment>
<evidence type="ECO:0000256" key="3">
    <source>
        <dbReference type="ARBA" id="ARBA00022741"/>
    </source>
</evidence>
<dbReference type="Gene3D" id="1.10.268.10">
    <property type="entry name" value="Topoisomerase, domain 3"/>
    <property type="match status" value="1"/>
</dbReference>
<keyword evidence="4 9" id="KW-0067">ATP-binding</keyword>
<dbReference type="GO" id="GO:0009330">
    <property type="term" value="C:DNA topoisomerase type II (double strand cut, ATP-hydrolyzing) complex"/>
    <property type="evidence" value="ECO:0007669"/>
    <property type="project" value="TreeGrafter"/>
</dbReference>
<dbReference type="HAMAP" id="MF_01897">
    <property type="entry name" value="GyrA"/>
    <property type="match status" value="1"/>
</dbReference>
<evidence type="ECO:0000259" key="13">
    <source>
        <dbReference type="PROSITE" id="PS52040"/>
    </source>
</evidence>
<evidence type="ECO:0000256" key="11">
    <source>
        <dbReference type="SAM" id="Coils"/>
    </source>
</evidence>
<dbReference type="SUPFAM" id="SSF56719">
    <property type="entry name" value="Type II DNA topoisomerase"/>
    <property type="match status" value="1"/>
</dbReference>
<evidence type="ECO:0000256" key="4">
    <source>
        <dbReference type="ARBA" id="ARBA00022840"/>
    </source>
</evidence>
<dbReference type="GO" id="GO:0003677">
    <property type="term" value="F:DNA binding"/>
    <property type="evidence" value="ECO:0007669"/>
    <property type="project" value="UniProtKB-UniRule"/>
</dbReference>
<evidence type="ECO:0000256" key="9">
    <source>
        <dbReference type="HAMAP-Rule" id="MF_01897"/>
    </source>
</evidence>
<feature type="coiled-coil region" evidence="11">
    <location>
        <begin position="441"/>
        <end position="468"/>
    </location>
</feature>
<dbReference type="PANTHER" id="PTHR43493:SF5">
    <property type="entry name" value="DNA GYRASE SUBUNIT A, CHLOROPLASTIC_MITOCHONDRIAL"/>
    <property type="match status" value="1"/>
</dbReference>
<dbReference type="PANTHER" id="PTHR43493">
    <property type="entry name" value="DNA GYRASE/TOPOISOMERASE SUBUNIT A"/>
    <property type="match status" value="1"/>
</dbReference>
<keyword evidence="9" id="KW-0963">Cytoplasm</keyword>
<dbReference type="GO" id="GO:0005694">
    <property type="term" value="C:chromosome"/>
    <property type="evidence" value="ECO:0007669"/>
    <property type="project" value="InterPro"/>
</dbReference>
<reference evidence="14" key="1">
    <citation type="submission" date="2020-10" db="EMBL/GenBank/DDBJ databases">
        <authorList>
            <person name="Gilroy R."/>
        </authorList>
    </citation>
    <scope>NUCLEOTIDE SEQUENCE</scope>
    <source>
        <strain evidence="14">23406</strain>
    </source>
</reference>
<comment type="caution">
    <text evidence="9">Lacks conserved residue(s) required for the propagation of feature annotation.</text>
</comment>